<dbReference type="InterPro" id="IPR051156">
    <property type="entry name" value="Mito/Outer_Membr_Metalloprot"/>
</dbReference>
<proteinExistence type="predicted"/>
<feature type="chain" id="PRO_5015746325" evidence="7">
    <location>
        <begin position="27"/>
        <end position="538"/>
    </location>
</feature>
<dbReference type="Gene3D" id="3.30.2010.10">
    <property type="entry name" value="Metalloproteases ('zincins'), catalytic domain"/>
    <property type="match status" value="1"/>
</dbReference>
<evidence type="ECO:0000256" key="6">
    <source>
        <dbReference type="ARBA" id="ARBA00023049"/>
    </source>
</evidence>
<dbReference type="InterPro" id="IPR001915">
    <property type="entry name" value="Peptidase_M48"/>
</dbReference>
<keyword evidence="6" id="KW-0482">Metalloprotease</keyword>
<keyword evidence="2" id="KW-0645">Protease</keyword>
<reference evidence="9 10" key="1">
    <citation type="submission" date="2018-03" db="EMBL/GenBank/DDBJ databases">
        <title>Comparative genomics illustrates the genes involved in a hyperalkaliphilic mechanisms of Serpentinomonas isolated from highly-alkaline calcium-rich serpentinized springs.</title>
        <authorList>
            <person name="Suzuki S."/>
            <person name="Ishii S."/>
            <person name="Walworth N."/>
            <person name="Bird L."/>
            <person name="Kuenen J.G."/>
            <person name="Nealson K.H."/>
        </authorList>
    </citation>
    <scope>NUCLEOTIDE SEQUENCE [LARGE SCALE GENOMIC DNA]</scope>
    <source>
        <strain evidence="9 10">83</strain>
    </source>
</reference>
<dbReference type="RefSeq" id="WP_105728605.1">
    <property type="nucleotide sequence ID" value="NZ_PVLR01000011.1"/>
</dbReference>
<evidence type="ECO:0000313" key="9">
    <source>
        <dbReference type="EMBL" id="PRD69778.1"/>
    </source>
</evidence>
<dbReference type="PANTHER" id="PTHR22726">
    <property type="entry name" value="METALLOENDOPEPTIDASE OMA1"/>
    <property type="match status" value="1"/>
</dbReference>
<sequence length="538" mass="58490">MCAPFRSRWRPWLAAALLLLTPQAWSQAQAPADLPALPPMRALPSLGDGGEMTLGEERRIGDQIARSIYRDPDYLDDPLLADYLQQVWRPLLDSALARGELPADADQRYAWRLLLLREPSVNAFALPGGYLGVHMGLLATVASADELASVLAHELSHVSQRHIARLLTQQSRQAPWMIASMLLGVLAASKSKNADIGNAAIVGGQALAMQTQLNFSRDMEREADRVGYGIMTGAGFDGAGFATLFDKLQQASRLNDDGAFPYLRSHPLSTERMADMRARLALNQPATRDGTGPSPALHALMSARARVLGETRIERLQALAQAGRSNAAPRHDPATLSLRYAATLAAAQLRDAGTAQEQLGRLLAALPDDAAARQAIHLLALEAMQLTQSERLAGLERTTLREQALAAPERAALLLGARAASAPPEARALDSASQRLQTWLALHPDDIPAWQALATVAQQQGQPVRAARAMAEAQRAQLDLAGALSRMKSAQTLARQQGHSDHAELSIIDARTREFERLLQEQFCEEREQRDSVCQKPR</sequence>
<dbReference type="Proteomes" id="UP000238326">
    <property type="component" value="Unassembled WGS sequence"/>
</dbReference>
<feature type="signal peptide" evidence="7">
    <location>
        <begin position="1"/>
        <end position="26"/>
    </location>
</feature>
<evidence type="ECO:0000259" key="8">
    <source>
        <dbReference type="Pfam" id="PF01435"/>
    </source>
</evidence>
<evidence type="ECO:0000256" key="3">
    <source>
        <dbReference type="ARBA" id="ARBA00022723"/>
    </source>
</evidence>
<name>A0A2S9KH64_9BURK</name>
<gene>
    <name evidence="9" type="ORF">C6P61_03820</name>
</gene>
<organism evidence="9 10">
    <name type="scientific">Malikia spinosa</name>
    <dbReference type="NCBI Taxonomy" id="86180"/>
    <lineage>
        <taxon>Bacteria</taxon>
        <taxon>Pseudomonadati</taxon>
        <taxon>Pseudomonadota</taxon>
        <taxon>Betaproteobacteria</taxon>
        <taxon>Burkholderiales</taxon>
        <taxon>Comamonadaceae</taxon>
        <taxon>Malikia</taxon>
    </lineage>
</organism>
<evidence type="ECO:0000313" key="10">
    <source>
        <dbReference type="Proteomes" id="UP000238326"/>
    </source>
</evidence>
<dbReference type="PANTHER" id="PTHR22726:SF1">
    <property type="entry name" value="METALLOENDOPEPTIDASE OMA1, MITOCHONDRIAL"/>
    <property type="match status" value="1"/>
</dbReference>
<dbReference type="AlphaFoldDB" id="A0A2S9KH64"/>
<dbReference type="Pfam" id="PF01435">
    <property type="entry name" value="Peptidase_M48"/>
    <property type="match status" value="1"/>
</dbReference>
<keyword evidence="7" id="KW-0732">Signal</keyword>
<comment type="cofactor">
    <cofactor evidence="1">
        <name>Zn(2+)</name>
        <dbReference type="ChEBI" id="CHEBI:29105"/>
    </cofactor>
</comment>
<keyword evidence="4" id="KW-0378">Hydrolase</keyword>
<keyword evidence="10" id="KW-1185">Reference proteome</keyword>
<protein>
    <submittedName>
        <fullName evidence="9">Peptidase M48</fullName>
    </submittedName>
</protein>
<dbReference type="GO" id="GO:0004222">
    <property type="term" value="F:metalloendopeptidase activity"/>
    <property type="evidence" value="ECO:0007669"/>
    <property type="project" value="InterPro"/>
</dbReference>
<evidence type="ECO:0000256" key="1">
    <source>
        <dbReference type="ARBA" id="ARBA00001947"/>
    </source>
</evidence>
<dbReference type="EMBL" id="PVLR01000011">
    <property type="protein sequence ID" value="PRD69778.1"/>
    <property type="molecule type" value="Genomic_DNA"/>
</dbReference>
<keyword evidence="3" id="KW-0479">Metal-binding</keyword>
<comment type="caution">
    <text evidence="9">The sequence shown here is derived from an EMBL/GenBank/DDBJ whole genome shotgun (WGS) entry which is preliminary data.</text>
</comment>
<evidence type="ECO:0000256" key="5">
    <source>
        <dbReference type="ARBA" id="ARBA00022833"/>
    </source>
</evidence>
<dbReference type="GO" id="GO:0046872">
    <property type="term" value="F:metal ion binding"/>
    <property type="evidence" value="ECO:0007669"/>
    <property type="project" value="UniProtKB-KW"/>
</dbReference>
<accession>A0A2S9KH64</accession>
<dbReference type="GO" id="GO:0051603">
    <property type="term" value="P:proteolysis involved in protein catabolic process"/>
    <property type="evidence" value="ECO:0007669"/>
    <property type="project" value="TreeGrafter"/>
</dbReference>
<keyword evidence="5" id="KW-0862">Zinc</keyword>
<evidence type="ECO:0000256" key="2">
    <source>
        <dbReference type="ARBA" id="ARBA00022670"/>
    </source>
</evidence>
<feature type="domain" description="Peptidase M48" evidence="8">
    <location>
        <begin position="107"/>
        <end position="279"/>
    </location>
</feature>
<dbReference type="GO" id="GO:0016020">
    <property type="term" value="C:membrane"/>
    <property type="evidence" value="ECO:0007669"/>
    <property type="project" value="TreeGrafter"/>
</dbReference>
<dbReference type="OrthoDB" id="9810445at2"/>
<evidence type="ECO:0000256" key="4">
    <source>
        <dbReference type="ARBA" id="ARBA00022801"/>
    </source>
</evidence>
<evidence type="ECO:0000256" key="7">
    <source>
        <dbReference type="SAM" id="SignalP"/>
    </source>
</evidence>